<dbReference type="OrthoDB" id="5946976at2759"/>
<dbReference type="Proteomes" id="UP000799537">
    <property type="component" value="Unassembled WGS sequence"/>
</dbReference>
<dbReference type="InterPro" id="IPR021860">
    <property type="entry name" value="Peptidase_S12_Pab87-rel_C"/>
</dbReference>
<dbReference type="InterPro" id="IPR050491">
    <property type="entry name" value="AmpC-like"/>
</dbReference>
<evidence type="ECO:0000313" key="5">
    <source>
        <dbReference type="Proteomes" id="UP000799537"/>
    </source>
</evidence>
<organism evidence="4 5">
    <name type="scientific">Zasmidium cellare ATCC 36951</name>
    <dbReference type="NCBI Taxonomy" id="1080233"/>
    <lineage>
        <taxon>Eukaryota</taxon>
        <taxon>Fungi</taxon>
        <taxon>Dikarya</taxon>
        <taxon>Ascomycota</taxon>
        <taxon>Pezizomycotina</taxon>
        <taxon>Dothideomycetes</taxon>
        <taxon>Dothideomycetidae</taxon>
        <taxon>Mycosphaerellales</taxon>
        <taxon>Mycosphaerellaceae</taxon>
        <taxon>Zasmidium</taxon>
    </lineage>
</organism>
<dbReference type="PANTHER" id="PTHR46825:SF9">
    <property type="entry name" value="BETA-LACTAMASE-RELATED DOMAIN-CONTAINING PROTEIN"/>
    <property type="match status" value="1"/>
</dbReference>
<dbReference type="InterPro" id="IPR001466">
    <property type="entry name" value="Beta-lactam-related"/>
</dbReference>
<evidence type="ECO:0000313" key="4">
    <source>
        <dbReference type="EMBL" id="KAF2158779.1"/>
    </source>
</evidence>
<dbReference type="InterPro" id="IPR012338">
    <property type="entry name" value="Beta-lactam/transpept-like"/>
</dbReference>
<evidence type="ECO:0000256" key="1">
    <source>
        <dbReference type="ARBA" id="ARBA00038215"/>
    </source>
</evidence>
<comment type="similarity">
    <text evidence="1">Belongs to the peptidase S12 family.</text>
</comment>
<dbReference type="Gene3D" id="3.40.710.10">
    <property type="entry name" value="DD-peptidase/beta-lactamase superfamily"/>
    <property type="match status" value="1"/>
</dbReference>
<protein>
    <recommendedName>
        <fullName evidence="6">Beta-lactamase-related domain-containing protein</fullName>
    </recommendedName>
</protein>
<reference evidence="4" key="1">
    <citation type="journal article" date="2020" name="Stud. Mycol.">
        <title>101 Dothideomycetes genomes: a test case for predicting lifestyles and emergence of pathogens.</title>
        <authorList>
            <person name="Haridas S."/>
            <person name="Albert R."/>
            <person name="Binder M."/>
            <person name="Bloem J."/>
            <person name="Labutti K."/>
            <person name="Salamov A."/>
            <person name="Andreopoulos B."/>
            <person name="Baker S."/>
            <person name="Barry K."/>
            <person name="Bills G."/>
            <person name="Bluhm B."/>
            <person name="Cannon C."/>
            <person name="Castanera R."/>
            <person name="Culley D."/>
            <person name="Daum C."/>
            <person name="Ezra D."/>
            <person name="Gonzalez J."/>
            <person name="Henrissat B."/>
            <person name="Kuo A."/>
            <person name="Liang C."/>
            <person name="Lipzen A."/>
            <person name="Lutzoni F."/>
            <person name="Magnuson J."/>
            <person name="Mondo S."/>
            <person name="Nolan M."/>
            <person name="Ohm R."/>
            <person name="Pangilinan J."/>
            <person name="Park H.-J."/>
            <person name="Ramirez L."/>
            <person name="Alfaro M."/>
            <person name="Sun H."/>
            <person name="Tritt A."/>
            <person name="Yoshinaga Y."/>
            <person name="Zwiers L.-H."/>
            <person name="Turgeon B."/>
            <person name="Goodwin S."/>
            <person name="Spatafora J."/>
            <person name="Crous P."/>
            <person name="Grigoriev I."/>
        </authorList>
    </citation>
    <scope>NUCLEOTIDE SEQUENCE</scope>
    <source>
        <strain evidence="4">ATCC 36951</strain>
    </source>
</reference>
<dbReference type="PANTHER" id="PTHR46825">
    <property type="entry name" value="D-ALANYL-D-ALANINE-CARBOXYPEPTIDASE/ENDOPEPTIDASE AMPH"/>
    <property type="match status" value="1"/>
</dbReference>
<evidence type="ECO:0000259" key="2">
    <source>
        <dbReference type="Pfam" id="PF00144"/>
    </source>
</evidence>
<keyword evidence="5" id="KW-1185">Reference proteome</keyword>
<accession>A0A6A6BZ19</accession>
<evidence type="ECO:0008006" key="6">
    <source>
        <dbReference type="Google" id="ProtNLM"/>
    </source>
</evidence>
<dbReference type="GeneID" id="54564130"/>
<evidence type="ECO:0000259" key="3">
    <source>
        <dbReference type="Pfam" id="PF11954"/>
    </source>
</evidence>
<feature type="domain" description="Peptidase S12 Pab87-related C-terminal" evidence="3">
    <location>
        <begin position="394"/>
        <end position="481"/>
    </location>
</feature>
<dbReference type="EMBL" id="ML993649">
    <property type="protein sequence ID" value="KAF2158779.1"/>
    <property type="molecule type" value="Genomic_DNA"/>
</dbReference>
<dbReference type="Pfam" id="PF11954">
    <property type="entry name" value="DUF3471"/>
    <property type="match status" value="1"/>
</dbReference>
<dbReference type="Pfam" id="PF00144">
    <property type="entry name" value="Beta-lactamase"/>
    <property type="match status" value="1"/>
</dbReference>
<proteinExistence type="inferred from homology"/>
<gene>
    <name evidence="4" type="ORF">M409DRAFT_38092</name>
</gene>
<dbReference type="Gene3D" id="2.40.128.600">
    <property type="match status" value="1"/>
</dbReference>
<name>A0A6A6BZ19_ZASCE</name>
<dbReference type="RefSeq" id="XP_033659668.1">
    <property type="nucleotide sequence ID" value="XM_033810858.1"/>
</dbReference>
<feature type="domain" description="Beta-lactamase-related" evidence="2">
    <location>
        <begin position="11"/>
        <end position="337"/>
    </location>
</feature>
<dbReference type="SUPFAM" id="SSF56601">
    <property type="entry name" value="beta-lactamase/transpeptidase-like"/>
    <property type="match status" value="1"/>
</dbReference>
<sequence>MDLLKSAEYRAHVHKLLERWHVPGVAIATLQDGEFYSAAVGKASLSPPKPCTPETLFNVASASKSLTAASVALLVEDERFPNVKYEALLSEVLAEDFEMPPGHPDLVTIEDMLSHRTGIAASDHALLNTDTPQSITRNVRNLPVAAPIRTTHIYCNQMYIVASFLVEKLTGQDFAGFLKQHFFDPLHMTSTTLQPSRARANGWSDRLAGAYTWDKSKQEYYEFESPDQSAEQGATGIVTCANDYIKWVKAMIDRESPISENVYKGLIKPRSLRDPDAGEDDLDPHTSFSAYAAGWHIAYYRGSKIVKHYGLTEGAASAVFFLPGERFGVVVFGNSDQAYHATHIIIRELVDEVLNVAAEERDYWRAKEEELEEAESESDLDSLDVDLKESLEMELEVYTGTYWNPGYGCVTLEVKDGKLFVDASNRSSAFTLTLEHIRRQTTFIAYLADYYRGEGDEIRAEFQIEKDRAVRFGLKLDGSIDQMIWFDKTQE</sequence>
<dbReference type="AlphaFoldDB" id="A0A6A6BZ19"/>